<protein>
    <submittedName>
        <fullName evidence="6">TetR family transcriptional regulator</fullName>
    </submittedName>
</protein>
<dbReference type="GO" id="GO:0003700">
    <property type="term" value="F:DNA-binding transcription factor activity"/>
    <property type="evidence" value="ECO:0007669"/>
    <property type="project" value="TreeGrafter"/>
</dbReference>
<dbReference type="Gene3D" id="1.10.357.10">
    <property type="entry name" value="Tetracycline Repressor, domain 2"/>
    <property type="match status" value="1"/>
</dbReference>
<dbReference type="InterPro" id="IPR050109">
    <property type="entry name" value="HTH-type_TetR-like_transc_reg"/>
</dbReference>
<keyword evidence="3" id="KW-0804">Transcription</keyword>
<evidence type="ECO:0000259" key="5">
    <source>
        <dbReference type="PROSITE" id="PS50977"/>
    </source>
</evidence>
<dbReference type="PANTHER" id="PTHR30055:SF212">
    <property type="entry name" value="TETR-FAMILY FAMILY TRANSCRIPTIONAL REGULATOR"/>
    <property type="match status" value="1"/>
</dbReference>
<feature type="DNA-binding region" description="H-T-H motif" evidence="4">
    <location>
        <begin position="35"/>
        <end position="54"/>
    </location>
</feature>
<dbReference type="Pfam" id="PF00440">
    <property type="entry name" value="TetR_N"/>
    <property type="match status" value="1"/>
</dbReference>
<dbReference type="Proteomes" id="UP000245627">
    <property type="component" value="Unassembled WGS sequence"/>
</dbReference>
<dbReference type="OrthoDB" id="594604at2"/>
<proteinExistence type="predicted"/>
<dbReference type="PROSITE" id="PS50977">
    <property type="entry name" value="HTH_TETR_2"/>
    <property type="match status" value="1"/>
</dbReference>
<dbReference type="InterPro" id="IPR036271">
    <property type="entry name" value="Tet_transcr_reg_TetR-rel_C_sf"/>
</dbReference>
<sequence>MSVQEKKLKHKEDSRSKILAAAKKLFVEEGIEATSIRKIAKEVDISPTTIYLYYKDKRDIVYALHLEGCSLLRTRMEVLMHVDHAFERLKAIGKAYLSFAVTEPGYYELMFMMKEPMQFLDDHGGEDYWEEGDRVFEMLIATIKDCQQEGFFKGMDVQTLSLQAWSTVHGMASLFLSGHLKQLNNLLFSEALEAEFLERTFQLYVSMLERIK</sequence>
<name>A0A2T8HGR4_9SPHI</name>
<dbReference type="RefSeq" id="WP_116776541.1">
    <property type="nucleotide sequence ID" value="NZ_QDKG01000005.1"/>
</dbReference>
<dbReference type="SUPFAM" id="SSF48498">
    <property type="entry name" value="Tetracyclin repressor-like, C-terminal domain"/>
    <property type="match status" value="1"/>
</dbReference>
<feature type="domain" description="HTH tetR-type" evidence="5">
    <location>
        <begin position="12"/>
        <end position="72"/>
    </location>
</feature>
<evidence type="ECO:0000256" key="2">
    <source>
        <dbReference type="ARBA" id="ARBA00023125"/>
    </source>
</evidence>
<keyword evidence="7" id="KW-1185">Reference proteome</keyword>
<evidence type="ECO:0000256" key="3">
    <source>
        <dbReference type="ARBA" id="ARBA00023163"/>
    </source>
</evidence>
<dbReference type="AlphaFoldDB" id="A0A2T8HGR4"/>
<organism evidence="6 7">
    <name type="scientific">Sphingobacterium corticibacter</name>
    <dbReference type="NCBI Taxonomy" id="2171749"/>
    <lineage>
        <taxon>Bacteria</taxon>
        <taxon>Pseudomonadati</taxon>
        <taxon>Bacteroidota</taxon>
        <taxon>Sphingobacteriia</taxon>
        <taxon>Sphingobacteriales</taxon>
        <taxon>Sphingobacteriaceae</taxon>
        <taxon>Sphingobacterium</taxon>
    </lineage>
</organism>
<dbReference type="InterPro" id="IPR025996">
    <property type="entry name" value="MT1864/Rv1816-like_C"/>
</dbReference>
<accession>A0A2T8HGR4</accession>
<evidence type="ECO:0000313" key="6">
    <source>
        <dbReference type="EMBL" id="PVH24593.1"/>
    </source>
</evidence>
<evidence type="ECO:0000313" key="7">
    <source>
        <dbReference type="Proteomes" id="UP000245627"/>
    </source>
</evidence>
<gene>
    <name evidence="6" type="ORF">DC487_13745</name>
</gene>
<dbReference type="PANTHER" id="PTHR30055">
    <property type="entry name" value="HTH-TYPE TRANSCRIPTIONAL REGULATOR RUTR"/>
    <property type="match status" value="1"/>
</dbReference>
<dbReference type="InterPro" id="IPR001647">
    <property type="entry name" value="HTH_TetR"/>
</dbReference>
<dbReference type="EMBL" id="QDKG01000005">
    <property type="protein sequence ID" value="PVH24593.1"/>
    <property type="molecule type" value="Genomic_DNA"/>
</dbReference>
<dbReference type="InterPro" id="IPR009057">
    <property type="entry name" value="Homeodomain-like_sf"/>
</dbReference>
<dbReference type="Pfam" id="PF13305">
    <property type="entry name" value="TetR_C_33"/>
    <property type="match status" value="1"/>
</dbReference>
<keyword evidence="2 4" id="KW-0238">DNA-binding</keyword>
<evidence type="ECO:0000256" key="1">
    <source>
        <dbReference type="ARBA" id="ARBA00023015"/>
    </source>
</evidence>
<dbReference type="PRINTS" id="PR00455">
    <property type="entry name" value="HTHTETR"/>
</dbReference>
<reference evidence="6 7" key="1">
    <citation type="submission" date="2018-04" db="EMBL/GenBank/DDBJ databases">
        <title>Sphingobacterium cortibacter sp. nov.</title>
        <authorList>
            <person name="Li Y."/>
        </authorList>
    </citation>
    <scope>NUCLEOTIDE SEQUENCE [LARGE SCALE GENOMIC DNA]</scope>
    <source>
        <strain evidence="6 7">2c-3</strain>
    </source>
</reference>
<keyword evidence="1" id="KW-0805">Transcription regulation</keyword>
<dbReference type="SUPFAM" id="SSF46689">
    <property type="entry name" value="Homeodomain-like"/>
    <property type="match status" value="1"/>
</dbReference>
<comment type="caution">
    <text evidence="6">The sequence shown here is derived from an EMBL/GenBank/DDBJ whole genome shotgun (WGS) entry which is preliminary data.</text>
</comment>
<evidence type="ECO:0000256" key="4">
    <source>
        <dbReference type="PROSITE-ProRule" id="PRU00335"/>
    </source>
</evidence>
<dbReference type="GO" id="GO:0000976">
    <property type="term" value="F:transcription cis-regulatory region binding"/>
    <property type="evidence" value="ECO:0007669"/>
    <property type="project" value="TreeGrafter"/>
</dbReference>